<organism evidence="9 10">
    <name type="scientific">Physocladia obscura</name>
    <dbReference type="NCBI Taxonomy" id="109957"/>
    <lineage>
        <taxon>Eukaryota</taxon>
        <taxon>Fungi</taxon>
        <taxon>Fungi incertae sedis</taxon>
        <taxon>Chytridiomycota</taxon>
        <taxon>Chytridiomycota incertae sedis</taxon>
        <taxon>Chytridiomycetes</taxon>
        <taxon>Chytridiales</taxon>
        <taxon>Chytriomycetaceae</taxon>
        <taxon>Physocladia</taxon>
    </lineage>
</organism>
<keyword evidence="6" id="KW-0503">Monooxygenase</keyword>
<keyword evidence="3 6" id="KW-0560">Oxidoreductase</keyword>
<dbReference type="Proteomes" id="UP001211907">
    <property type="component" value="Unassembled WGS sequence"/>
</dbReference>
<dbReference type="PRINTS" id="PR00463">
    <property type="entry name" value="EP450I"/>
</dbReference>
<feature type="transmembrane region" description="Helical" evidence="8">
    <location>
        <begin position="27"/>
        <end position="46"/>
    </location>
</feature>
<feature type="region of interest" description="Disordered" evidence="7">
    <location>
        <begin position="1"/>
        <end position="23"/>
    </location>
</feature>
<gene>
    <name evidence="9" type="primary">ALK2</name>
    <name evidence="9" type="ORF">HK100_004770</name>
</gene>
<protein>
    <submittedName>
        <fullName evidence="9">Protein kinase alk2</fullName>
    </submittedName>
</protein>
<feature type="compositionally biased region" description="Basic and acidic residues" evidence="7">
    <location>
        <begin position="1"/>
        <end position="13"/>
    </location>
</feature>
<dbReference type="Gene3D" id="1.10.630.10">
    <property type="entry name" value="Cytochrome P450"/>
    <property type="match status" value="1"/>
</dbReference>
<keyword evidence="8" id="KW-0472">Membrane</keyword>
<dbReference type="GO" id="GO:0006629">
    <property type="term" value="P:lipid metabolic process"/>
    <property type="evidence" value="ECO:0007669"/>
    <property type="project" value="UniProtKB-ARBA"/>
</dbReference>
<proteinExistence type="inferred from homology"/>
<feature type="binding site" description="axial binding residue" evidence="5">
    <location>
        <position position="466"/>
    </location>
    <ligand>
        <name>heme</name>
        <dbReference type="ChEBI" id="CHEBI:30413"/>
    </ligand>
    <ligandPart>
        <name>Fe</name>
        <dbReference type="ChEBI" id="CHEBI:18248"/>
    </ligandPart>
</feature>
<dbReference type="EMBL" id="JADGJH010002302">
    <property type="protein sequence ID" value="KAJ3100155.1"/>
    <property type="molecule type" value="Genomic_DNA"/>
</dbReference>
<dbReference type="InterPro" id="IPR036396">
    <property type="entry name" value="Cyt_P450_sf"/>
</dbReference>
<dbReference type="GO" id="GO:0004497">
    <property type="term" value="F:monooxygenase activity"/>
    <property type="evidence" value="ECO:0007669"/>
    <property type="project" value="UniProtKB-KW"/>
</dbReference>
<keyword evidence="9" id="KW-0808">Transferase</keyword>
<name>A0AAD5SY18_9FUNG</name>
<evidence type="ECO:0000313" key="9">
    <source>
        <dbReference type="EMBL" id="KAJ3100155.1"/>
    </source>
</evidence>
<evidence type="ECO:0000256" key="7">
    <source>
        <dbReference type="SAM" id="MobiDB-lite"/>
    </source>
</evidence>
<keyword evidence="9" id="KW-0418">Kinase</keyword>
<dbReference type="AlphaFoldDB" id="A0AAD5SY18"/>
<comment type="similarity">
    <text evidence="1 6">Belongs to the cytochrome P450 family.</text>
</comment>
<evidence type="ECO:0000256" key="3">
    <source>
        <dbReference type="ARBA" id="ARBA00023002"/>
    </source>
</evidence>
<dbReference type="GO" id="GO:0016705">
    <property type="term" value="F:oxidoreductase activity, acting on paired donors, with incorporation or reduction of molecular oxygen"/>
    <property type="evidence" value="ECO:0007669"/>
    <property type="project" value="InterPro"/>
</dbReference>
<accession>A0AAD5SY18</accession>
<evidence type="ECO:0000256" key="5">
    <source>
        <dbReference type="PIRSR" id="PIRSR602401-1"/>
    </source>
</evidence>
<dbReference type="CDD" id="cd11064">
    <property type="entry name" value="CYP86A"/>
    <property type="match status" value="1"/>
</dbReference>
<dbReference type="GO" id="GO:0020037">
    <property type="term" value="F:heme binding"/>
    <property type="evidence" value="ECO:0007669"/>
    <property type="project" value="InterPro"/>
</dbReference>
<dbReference type="PROSITE" id="PS00086">
    <property type="entry name" value="CYTOCHROME_P450"/>
    <property type="match status" value="1"/>
</dbReference>
<evidence type="ECO:0000256" key="4">
    <source>
        <dbReference type="ARBA" id="ARBA00023004"/>
    </source>
</evidence>
<keyword evidence="4 5" id="KW-0408">Iron</keyword>
<keyword evidence="8" id="KW-0812">Transmembrane</keyword>
<dbReference type="SUPFAM" id="SSF48264">
    <property type="entry name" value="Cytochrome P450"/>
    <property type="match status" value="1"/>
</dbReference>
<dbReference type="GO" id="GO:0005506">
    <property type="term" value="F:iron ion binding"/>
    <property type="evidence" value="ECO:0007669"/>
    <property type="project" value="InterPro"/>
</dbReference>
<evidence type="ECO:0000256" key="2">
    <source>
        <dbReference type="ARBA" id="ARBA00022723"/>
    </source>
</evidence>
<comment type="cofactor">
    <cofactor evidence="5">
        <name>heme</name>
        <dbReference type="ChEBI" id="CHEBI:30413"/>
    </cofactor>
</comment>
<dbReference type="InterPro" id="IPR017972">
    <property type="entry name" value="Cyt_P450_CS"/>
</dbReference>
<evidence type="ECO:0000313" key="10">
    <source>
        <dbReference type="Proteomes" id="UP001211907"/>
    </source>
</evidence>
<feature type="compositionally biased region" description="Low complexity" evidence="7">
    <location>
        <begin position="14"/>
        <end position="23"/>
    </location>
</feature>
<sequence length="524" mass="59459">MKEFSTKEKEDKNSMTSNNSNSSSSNAIFPIIAGATAITAILAYIYREDPIFEQVKLKQKLNRAPGVVPFLGDLVFSIMNRHRIHDRISEMFEITNNEPFVLKFPFFEAPLVFVNDPKVVEHVLKTKFGVYEKGPFFRNRASDVLGHGIFNSDGQHWKDQRKIAANIFNVKNFKEFVSDVFTNEMKNFSVVLSVYAKSGEIFDLQELFFRFTLDSFTKIGFGIDLNSMTATSRVPFAVAFDSVQTKVFLRFLTPLWQTQEALFGAKKHTDNIKIIRDFGLDIIKRKRQGEVPEGNNDLLSLLLKVPDENGNPPSDELLVDYVMNFLIAGRDTTAQALSWTFYLLHTNPNVFIELQKEIGAVLDGAAPTYDQIKNAMPYANAVFHESLRLYPSVPLEIKQANTDDTLPDGTFIPNGATVSWSPYAMGRTEAIWGPTAKEFKPERWLQMERQPSPFDYPVFNAGPRVCLGKNMAELEGVFVMVEVARQFRIEVVNTDQVTYANSLTLPMINGLRVRCFPSSDKREK</sequence>
<comment type="caution">
    <text evidence="9">The sequence shown here is derived from an EMBL/GenBank/DDBJ whole genome shotgun (WGS) entry which is preliminary data.</text>
</comment>
<keyword evidence="8" id="KW-1133">Transmembrane helix</keyword>
<keyword evidence="5 6" id="KW-0349">Heme</keyword>
<evidence type="ECO:0000256" key="6">
    <source>
        <dbReference type="RuleBase" id="RU000461"/>
    </source>
</evidence>
<keyword evidence="2 5" id="KW-0479">Metal-binding</keyword>
<keyword evidence="10" id="KW-1185">Reference proteome</keyword>
<dbReference type="PRINTS" id="PR00385">
    <property type="entry name" value="P450"/>
</dbReference>
<dbReference type="Pfam" id="PF00067">
    <property type="entry name" value="p450"/>
    <property type="match status" value="1"/>
</dbReference>
<evidence type="ECO:0000256" key="1">
    <source>
        <dbReference type="ARBA" id="ARBA00010617"/>
    </source>
</evidence>
<dbReference type="InterPro" id="IPR002401">
    <property type="entry name" value="Cyt_P450_E_grp-I"/>
</dbReference>
<dbReference type="PANTHER" id="PTHR24296">
    <property type="entry name" value="CYTOCHROME P450"/>
    <property type="match status" value="1"/>
</dbReference>
<reference evidence="9" key="1">
    <citation type="submission" date="2020-05" db="EMBL/GenBank/DDBJ databases">
        <title>Phylogenomic resolution of chytrid fungi.</title>
        <authorList>
            <person name="Stajich J.E."/>
            <person name="Amses K."/>
            <person name="Simmons R."/>
            <person name="Seto K."/>
            <person name="Myers J."/>
            <person name="Bonds A."/>
            <person name="Quandt C.A."/>
            <person name="Barry K."/>
            <person name="Liu P."/>
            <person name="Grigoriev I."/>
            <person name="Longcore J.E."/>
            <person name="James T.Y."/>
        </authorList>
    </citation>
    <scope>NUCLEOTIDE SEQUENCE</scope>
    <source>
        <strain evidence="9">JEL0513</strain>
    </source>
</reference>
<dbReference type="GO" id="GO:0016301">
    <property type="term" value="F:kinase activity"/>
    <property type="evidence" value="ECO:0007669"/>
    <property type="project" value="UniProtKB-KW"/>
</dbReference>
<evidence type="ECO:0000256" key="8">
    <source>
        <dbReference type="SAM" id="Phobius"/>
    </source>
</evidence>
<dbReference type="InterPro" id="IPR001128">
    <property type="entry name" value="Cyt_P450"/>
</dbReference>